<dbReference type="GeneID" id="303367014"/>
<keyword evidence="1" id="KW-0732">Signal</keyword>
<dbReference type="PANTHER" id="PTHR33376:SF2">
    <property type="entry name" value="DICARBOXYLATE-BINDING PERIPLASMIC PROTEIN"/>
    <property type="match status" value="1"/>
</dbReference>
<evidence type="ECO:0000313" key="2">
    <source>
        <dbReference type="EMBL" id="SJZ61970.1"/>
    </source>
</evidence>
<dbReference type="InterPro" id="IPR018389">
    <property type="entry name" value="DctP_fam"/>
</dbReference>
<dbReference type="RefSeq" id="WP_078930507.1">
    <property type="nucleotide sequence ID" value="NZ_FUXC01000003.1"/>
</dbReference>
<dbReference type="EMBL" id="FUXC01000003">
    <property type="protein sequence ID" value="SJZ61970.1"/>
    <property type="molecule type" value="Genomic_DNA"/>
</dbReference>
<organism evidence="2 3">
    <name type="scientific">Treponema berlinense</name>
    <dbReference type="NCBI Taxonomy" id="225004"/>
    <lineage>
        <taxon>Bacteria</taxon>
        <taxon>Pseudomonadati</taxon>
        <taxon>Spirochaetota</taxon>
        <taxon>Spirochaetia</taxon>
        <taxon>Spirochaetales</taxon>
        <taxon>Treponemataceae</taxon>
        <taxon>Treponema</taxon>
    </lineage>
</organism>
<proteinExistence type="predicted"/>
<reference evidence="2 3" key="1">
    <citation type="submission" date="2017-02" db="EMBL/GenBank/DDBJ databases">
        <authorList>
            <person name="Peterson S.W."/>
        </authorList>
    </citation>
    <scope>NUCLEOTIDE SEQUENCE [LARGE SCALE GENOMIC DNA]</scope>
    <source>
        <strain evidence="2 3">ATCC BAA-909</strain>
    </source>
</reference>
<evidence type="ECO:0000313" key="3">
    <source>
        <dbReference type="Proteomes" id="UP000190395"/>
    </source>
</evidence>
<dbReference type="NCBIfam" id="NF037995">
    <property type="entry name" value="TRAP_S1"/>
    <property type="match status" value="1"/>
</dbReference>
<keyword evidence="3" id="KW-1185">Reference proteome</keyword>
<evidence type="ECO:0000256" key="1">
    <source>
        <dbReference type="ARBA" id="ARBA00022729"/>
    </source>
</evidence>
<dbReference type="Gene3D" id="3.40.190.170">
    <property type="entry name" value="Bacterial extracellular solute-binding protein, family 7"/>
    <property type="match status" value="1"/>
</dbReference>
<dbReference type="PANTHER" id="PTHR33376">
    <property type="match status" value="1"/>
</dbReference>
<accession>A0A1T4M4N7</accession>
<dbReference type="Pfam" id="PF03480">
    <property type="entry name" value="DctP"/>
    <property type="match status" value="1"/>
</dbReference>
<dbReference type="GO" id="GO:0055085">
    <property type="term" value="P:transmembrane transport"/>
    <property type="evidence" value="ECO:0007669"/>
    <property type="project" value="InterPro"/>
</dbReference>
<dbReference type="InterPro" id="IPR038404">
    <property type="entry name" value="TRAP_DctP_sf"/>
</dbReference>
<protein>
    <submittedName>
        <fullName evidence="2">TRAP-type C4-dicarboxylate transport system, substrate-binding protein</fullName>
    </submittedName>
</protein>
<dbReference type="AlphaFoldDB" id="A0A1T4M4N7"/>
<dbReference type="GO" id="GO:0030246">
    <property type="term" value="F:carbohydrate binding"/>
    <property type="evidence" value="ECO:0007669"/>
    <property type="project" value="TreeGrafter"/>
</dbReference>
<dbReference type="STRING" id="225004.SAMN02745152_00753"/>
<dbReference type="CDD" id="cd13603">
    <property type="entry name" value="PBP2_TRAP_Siap_TeaA_like"/>
    <property type="match status" value="1"/>
</dbReference>
<dbReference type="Proteomes" id="UP000190395">
    <property type="component" value="Unassembled WGS sequence"/>
</dbReference>
<dbReference type="OrthoDB" id="89872at2"/>
<gene>
    <name evidence="2" type="ORF">SAMN02745152_00753</name>
</gene>
<sequence>MLSATFSTYAAKAGKVISRDSARTKSAASKKAESRSLEITVSLAHNQTASDNPYTFGAKAFKDKLEQVSGGGATATLYNGTMSEDEGELFKKLQSGEANIVVISPGYLTSLGVAEVDIFSLNYLFNNFAHWGKVLDGPFGSELAGIVNQKTNGKIQILGYWSAGVRNYYGKKPIHSPKDLKGMTIRIGSSPVQQQFWKGCGAIPASVGWGVLYDALNTGKVDSAENDYTNMSLKNHHKAKNGKYICETEHDFTTRLMLVNGDFFNKLTPAQKKWIEQAASYATQVERQKTFEQASGSKAKTIAEGAVVVENSDIDTAAFKAIALPIQDEFAKKNGMERFLKMARQ</sequence>
<name>A0A1T4M4N7_9SPIR</name>